<dbReference type="SUPFAM" id="SSF102114">
    <property type="entry name" value="Radical SAM enzymes"/>
    <property type="match status" value="1"/>
</dbReference>
<organism evidence="8 9">
    <name type="scientific">[Lactobacillus] rogosae</name>
    <dbReference type="NCBI Taxonomy" id="706562"/>
    <lineage>
        <taxon>Bacteria</taxon>
        <taxon>Bacillati</taxon>
        <taxon>Bacillota</taxon>
        <taxon>Clostridia</taxon>
        <taxon>Lachnospirales</taxon>
        <taxon>Lachnospiraceae</taxon>
        <taxon>Lachnospira</taxon>
    </lineage>
</organism>
<gene>
    <name evidence="8" type="primary">thiH</name>
    <name evidence="8" type="ORF">WMO14_08670</name>
</gene>
<evidence type="ECO:0000259" key="7">
    <source>
        <dbReference type="SMART" id="SM00876"/>
    </source>
</evidence>
<dbReference type="SFLD" id="SFLDF00301">
    <property type="entry name" value="2-iminoacetate_synthase_(ThiH)"/>
    <property type="match status" value="1"/>
</dbReference>
<keyword evidence="6" id="KW-0411">Iron-sulfur</keyword>
<evidence type="ECO:0000256" key="4">
    <source>
        <dbReference type="ARBA" id="ARBA00022723"/>
    </source>
</evidence>
<dbReference type="Gene3D" id="3.20.20.70">
    <property type="entry name" value="Aldolase class I"/>
    <property type="match status" value="1"/>
</dbReference>
<keyword evidence="4" id="KW-0479">Metal-binding</keyword>
<name>A0ABV1BW31_9FIRM</name>
<evidence type="ECO:0000256" key="6">
    <source>
        <dbReference type="ARBA" id="ARBA00023014"/>
    </source>
</evidence>
<reference evidence="8 9" key="1">
    <citation type="submission" date="2024-03" db="EMBL/GenBank/DDBJ databases">
        <title>Human intestinal bacterial collection.</title>
        <authorList>
            <person name="Pauvert C."/>
            <person name="Hitch T.C.A."/>
            <person name="Clavel T."/>
        </authorList>
    </citation>
    <scope>NUCLEOTIDE SEQUENCE [LARGE SCALE GENOMIC DNA]</scope>
    <source>
        <strain evidence="8 9">CLA-AA-H255</strain>
    </source>
</reference>
<sequence length="410" mass="46746">MSDSKDMHINESILSDEIREDLKKNRTNHMEYLPDMEVLESDIQQKVIDAMNNYDYDKYTAKDVLNAINKSNRTPEDFAALLSPAALPYLEQMAQAAKDEKERHFGNSICFFTPIYIANYCENYCIYCGFNCHNKIKRAKLNAQEIEEEMEAIARSGLQEILILTGESKKMSSVEYIGEACKIARKYFKVVGLEVYPMNSDEYAYLHKCGADYVTVFQETYNSDKYETLHLAGHKRVFPYRLNAQERALKGGMRGVGFAALLGLDDFRKDAFATGMHAYLLQRKYPQAEIAFSCPRLRPIINNDRINPKDVHEAQLLQVVTAYRLFMPFASITVSTRECARVRDNLMNIAATKISAGVSTGIGSHSEDIEEKDRGDEQFEISDGRDVKQVYDDLVKIGLQPVMSDYIYCG</sequence>
<keyword evidence="9" id="KW-1185">Reference proteome</keyword>
<dbReference type="Proteomes" id="UP001442364">
    <property type="component" value="Unassembled WGS sequence"/>
</dbReference>
<feature type="domain" description="Biotin and thiamin synthesis-associated" evidence="7">
    <location>
        <begin position="293"/>
        <end position="401"/>
    </location>
</feature>
<evidence type="ECO:0000313" key="8">
    <source>
        <dbReference type="EMBL" id="MEQ2379951.1"/>
    </source>
</evidence>
<keyword evidence="5" id="KW-0408">Iron</keyword>
<dbReference type="SMART" id="SM00876">
    <property type="entry name" value="BATS"/>
    <property type="match status" value="1"/>
</dbReference>
<dbReference type="InterPro" id="IPR010722">
    <property type="entry name" value="BATS_dom"/>
</dbReference>
<dbReference type="PANTHER" id="PTHR43583:SF1">
    <property type="entry name" value="2-IMINOACETATE SYNTHASE"/>
    <property type="match status" value="1"/>
</dbReference>
<dbReference type="InterPro" id="IPR034428">
    <property type="entry name" value="ThiH/NoCL/HydG-like"/>
</dbReference>
<evidence type="ECO:0000256" key="1">
    <source>
        <dbReference type="ARBA" id="ARBA00001966"/>
    </source>
</evidence>
<dbReference type="Pfam" id="PF06968">
    <property type="entry name" value="BATS"/>
    <property type="match status" value="1"/>
</dbReference>
<comment type="cofactor">
    <cofactor evidence="1">
        <name>[4Fe-4S] cluster</name>
        <dbReference type="ChEBI" id="CHEBI:49883"/>
    </cofactor>
</comment>
<dbReference type="InterPro" id="IPR007197">
    <property type="entry name" value="rSAM"/>
</dbReference>
<evidence type="ECO:0000256" key="3">
    <source>
        <dbReference type="ARBA" id="ARBA00022691"/>
    </source>
</evidence>
<proteinExistence type="predicted"/>
<dbReference type="InterPro" id="IPR058240">
    <property type="entry name" value="rSAM_sf"/>
</dbReference>
<dbReference type="SFLD" id="SFLDG01081">
    <property type="entry name" value="cleavage_of_the_Ca-Cb_bond_in"/>
    <property type="match status" value="1"/>
</dbReference>
<keyword evidence="2" id="KW-0004">4Fe-4S</keyword>
<comment type="caution">
    <text evidence="8">The sequence shown here is derived from an EMBL/GenBank/DDBJ whole genome shotgun (WGS) entry which is preliminary data.</text>
</comment>
<keyword evidence="3" id="KW-0949">S-adenosyl-L-methionine</keyword>
<evidence type="ECO:0000313" key="9">
    <source>
        <dbReference type="Proteomes" id="UP001442364"/>
    </source>
</evidence>
<evidence type="ECO:0000256" key="2">
    <source>
        <dbReference type="ARBA" id="ARBA00022485"/>
    </source>
</evidence>
<dbReference type="SFLD" id="SFLDG01060">
    <property type="entry name" value="BATS_domain_containing"/>
    <property type="match status" value="1"/>
</dbReference>
<dbReference type="RefSeq" id="WP_116443583.1">
    <property type="nucleotide sequence ID" value="NZ_DAWDIQ010000019.1"/>
</dbReference>
<protein>
    <submittedName>
        <fullName evidence="8">2-iminoacetate synthase ThiH</fullName>
    </submittedName>
</protein>
<dbReference type="PANTHER" id="PTHR43583">
    <property type="entry name" value="2-IMINOACETATE SYNTHASE"/>
    <property type="match status" value="1"/>
</dbReference>
<accession>A0ABV1BW31</accession>
<dbReference type="NCBIfam" id="TIGR02351">
    <property type="entry name" value="thiH"/>
    <property type="match status" value="1"/>
</dbReference>
<dbReference type="InterPro" id="IPR012726">
    <property type="entry name" value="ThiH"/>
</dbReference>
<evidence type="ECO:0000256" key="5">
    <source>
        <dbReference type="ARBA" id="ARBA00023004"/>
    </source>
</evidence>
<dbReference type="EMBL" id="JBBMER010000005">
    <property type="protein sequence ID" value="MEQ2379951.1"/>
    <property type="molecule type" value="Genomic_DNA"/>
</dbReference>
<dbReference type="InterPro" id="IPR013785">
    <property type="entry name" value="Aldolase_TIM"/>
</dbReference>
<dbReference type="SFLD" id="SFLDS00029">
    <property type="entry name" value="Radical_SAM"/>
    <property type="match status" value="1"/>
</dbReference>
<dbReference type="Pfam" id="PF04055">
    <property type="entry name" value="Radical_SAM"/>
    <property type="match status" value="1"/>
</dbReference>